<evidence type="ECO:0000313" key="4">
    <source>
        <dbReference type="Proteomes" id="UP000541558"/>
    </source>
</evidence>
<sequence>MAAHEQEKPVSTAASSTEESGTLDAEHGKLEQPKFSLWRYLNADVDPKETTAPLAAFAFMTGYIDVISFSAIFVWCGFQTGNFAQLALAIARLWEGGVQTFRLPDQQALTSLIAFNLGAAFGRVGDRVGAQKRIWLFAGTFVQALLTMAGAIAFWKSGQEATASFRDQPAWTNTLTFVGLAFISASLGLQGVLGKRLNTAFGTTIVLTTVWVELMTDPKLLNIKRRVLSRDHRLIAAISLFLGAFIGRAILAAIGTAGTLGVGVGLRVLIAIAWLFVPTKPTPKARAAAPSGAF</sequence>
<evidence type="ECO:0008006" key="5">
    <source>
        <dbReference type="Google" id="ProtNLM"/>
    </source>
</evidence>
<name>A0A8H5C990_9AGAR</name>
<feature type="transmembrane region" description="Helical" evidence="2">
    <location>
        <begin position="234"/>
        <end position="254"/>
    </location>
</feature>
<feature type="region of interest" description="Disordered" evidence="1">
    <location>
        <begin position="1"/>
        <end position="26"/>
    </location>
</feature>
<dbReference type="AlphaFoldDB" id="A0A8H5C990"/>
<feature type="transmembrane region" description="Helical" evidence="2">
    <location>
        <begin position="54"/>
        <end position="78"/>
    </location>
</feature>
<proteinExistence type="predicted"/>
<keyword evidence="4" id="KW-1185">Reference proteome</keyword>
<feature type="transmembrane region" description="Helical" evidence="2">
    <location>
        <begin position="260"/>
        <end position="277"/>
    </location>
</feature>
<keyword evidence="2" id="KW-1133">Transmembrane helix</keyword>
<dbReference type="Proteomes" id="UP000541558">
    <property type="component" value="Unassembled WGS sequence"/>
</dbReference>
<dbReference type="EMBL" id="JAACJK010000058">
    <property type="protein sequence ID" value="KAF5336503.1"/>
    <property type="molecule type" value="Genomic_DNA"/>
</dbReference>
<organism evidence="3 4">
    <name type="scientific">Ephemerocybe angulata</name>
    <dbReference type="NCBI Taxonomy" id="980116"/>
    <lineage>
        <taxon>Eukaryota</taxon>
        <taxon>Fungi</taxon>
        <taxon>Dikarya</taxon>
        <taxon>Basidiomycota</taxon>
        <taxon>Agaricomycotina</taxon>
        <taxon>Agaricomycetes</taxon>
        <taxon>Agaricomycetidae</taxon>
        <taxon>Agaricales</taxon>
        <taxon>Agaricineae</taxon>
        <taxon>Psathyrellaceae</taxon>
        <taxon>Ephemerocybe</taxon>
    </lineage>
</organism>
<feature type="transmembrane region" description="Helical" evidence="2">
    <location>
        <begin position="134"/>
        <end position="155"/>
    </location>
</feature>
<dbReference type="InterPro" id="IPR010699">
    <property type="entry name" value="DUF1275"/>
</dbReference>
<dbReference type="OrthoDB" id="5288586at2759"/>
<accession>A0A8H5C990</accession>
<keyword evidence="2" id="KW-0472">Membrane</keyword>
<evidence type="ECO:0000313" key="3">
    <source>
        <dbReference type="EMBL" id="KAF5336503.1"/>
    </source>
</evidence>
<dbReference type="Pfam" id="PF06912">
    <property type="entry name" value="DUF1275"/>
    <property type="match status" value="1"/>
</dbReference>
<feature type="compositionally biased region" description="Low complexity" evidence="1">
    <location>
        <begin position="11"/>
        <end position="20"/>
    </location>
</feature>
<evidence type="ECO:0000256" key="2">
    <source>
        <dbReference type="SAM" id="Phobius"/>
    </source>
</evidence>
<reference evidence="3 4" key="1">
    <citation type="journal article" date="2020" name="ISME J.">
        <title>Uncovering the hidden diversity of litter-decomposition mechanisms in mushroom-forming fungi.</title>
        <authorList>
            <person name="Floudas D."/>
            <person name="Bentzer J."/>
            <person name="Ahren D."/>
            <person name="Johansson T."/>
            <person name="Persson P."/>
            <person name="Tunlid A."/>
        </authorList>
    </citation>
    <scope>NUCLEOTIDE SEQUENCE [LARGE SCALE GENOMIC DNA]</scope>
    <source>
        <strain evidence="3 4">CBS 175.51</strain>
    </source>
</reference>
<dbReference type="PANTHER" id="PTHR37488">
    <property type="entry name" value="DUF1275 DOMAIN-CONTAINING PROTEIN"/>
    <property type="match status" value="1"/>
</dbReference>
<protein>
    <recommendedName>
        <fullName evidence="5">DUF1275 domain protein</fullName>
    </recommendedName>
</protein>
<feature type="transmembrane region" description="Helical" evidence="2">
    <location>
        <begin position="175"/>
        <end position="193"/>
    </location>
</feature>
<comment type="caution">
    <text evidence="3">The sequence shown here is derived from an EMBL/GenBank/DDBJ whole genome shotgun (WGS) entry which is preliminary data.</text>
</comment>
<evidence type="ECO:0000256" key="1">
    <source>
        <dbReference type="SAM" id="MobiDB-lite"/>
    </source>
</evidence>
<gene>
    <name evidence="3" type="ORF">D9611_006583</name>
</gene>
<keyword evidence="2" id="KW-0812">Transmembrane</keyword>
<dbReference type="PANTHER" id="PTHR37488:SF2">
    <property type="entry name" value="DUF1275 DOMAIN-CONTAINING PROTEIN"/>
    <property type="match status" value="1"/>
</dbReference>